<keyword evidence="5" id="KW-1185">Reference proteome</keyword>
<feature type="binding site" evidence="2">
    <location>
        <position position="56"/>
    </location>
    <ligand>
        <name>substrate</name>
    </ligand>
</feature>
<dbReference type="PIRSF" id="PIRSF014972">
    <property type="entry name" value="FlK"/>
    <property type="match status" value="1"/>
</dbReference>
<feature type="active site" evidence="1">
    <location>
        <position position="63"/>
    </location>
</feature>
<name>A0A1E5KXW1_9ENTE</name>
<sequence>MEKYIKTFIVRDCDTAKIMGSGDLEVLATPAMVAMIENTAKEAISSDLTEKESSVGSFIETKHLKPSKVGAEITVQVIIDSREEKKVNFSFEVFDGNDLIGNGNHQRVVILTELFLNRMNNLT</sequence>
<dbReference type="PANTHER" id="PTHR36934">
    <property type="entry name" value="BLR0278 PROTEIN"/>
    <property type="match status" value="1"/>
</dbReference>
<feature type="active site" evidence="1">
    <location>
        <position position="37"/>
    </location>
</feature>
<gene>
    <name evidence="4" type="ORF">BCR26_12315</name>
</gene>
<feature type="active site" evidence="1">
    <location>
        <position position="29"/>
    </location>
</feature>
<dbReference type="PANTHER" id="PTHR36934:SF1">
    <property type="entry name" value="THIOESTERASE DOMAIN-CONTAINING PROTEIN"/>
    <property type="match status" value="1"/>
</dbReference>
<organism evidence="4 5">
    <name type="scientific">Enterococcus rivorum</name>
    <dbReference type="NCBI Taxonomy" id="762845"/>
    <lineage>
        <taxon>Bacteria</taxon>
        <taxon>Bacillati</taxon>
        <taxon>Bacillota</taxon>
        <taxon>Bacilli</taxon>
        <taxon>Lactobacillales</taxon>
        <taxon>Enterococcaceae</taxon>
        <taxon>Enterococcus</taxon>
    </lineage>
</organism>
<feature type="binding site" evidence="2">
    <location>
        <position position="107"/>
    </location>
    <ligand>
        <name>substrate</name>
    </ligand>
</feature>
<reference evidence="4 5" key="1">
    <citation type="submission" date="2016-09" db="EMBL/GenBank/DDBJ databases">
        <authorList>
            <person name="Capua I."/>
            <person name="De Benedictis P."/>
            <person name="Joannis T."/>
            <person name="Lombin L.H."/>
            <person name="Cattoli G."/>
        </authorList>
    </citation>
    <scope>NUCLEOTIDE SEQUENCE [LARGE SCALE GENOMIC DNA]</scope>
    <source>
        <strain evidence="4 5">LMG 25899</strain>
    </source>
</reference>
<feature type="domain" description="Fluoroacetyl-CoA-specific thioesterase-like" evidence="3">
    <location>
        <begin position="10"/>
        <end position="110"/>
    </location>
</feature>
<protein>
    <recommendedName>
        <fullName evidence="3">Fluoroacetyl-CoA-specific thioesterase-like domain-containing protein</fullName>
    </recommendedName>
</protein>
<dbReference type="Pfam" id="PF22636">
    <property type="entry name" value="FlK"/>
    <property type="match status" value="1"/>
</dbReference>
<evidence type="ECO:0000256" key="1">
    <source>
        <dbReference type="PIRSR" id="PIRSR014972-1"/>
    </source>
</evidence>
<accession>A0A1E5KXW1</accession>
<dbReference type="STRING" id="762845.BCR26_12315"/>
<evidence type="ECO:0000313" key="4">
    <source>
        <dbReference type="EMBL" id="OEH82712.1"/>
    </source>
</evidence>
<dbReference type="AlphaFoldDB" id="A0A1E5KXW1"/>
<feature type="binding site" evidence="2">
    <location>
        <position position="56"/>
    </location>
    <ligand>
        <name>CoA</name>
        <dbReference type="ChEBI" id="CHEBI:57287"/>
    </ligand>
</feature>
<dbReference type="EMBL" id="MIEK01000017">
    <property type="protein sequence ID" value="OEH82712.1"/>
    <property type="molecule type" value="Genomic_DNA"/>
</dbReference>
<dbReference type="Gene3D" id="3.10.129.10">
    <property type="entry name" value="Hotdog Thioesterase"/>
    <property type="match status" value="1"/>
</dbReference>
<dbReference type="InterPro" id="IPR029069">
    <property type="entry name" value="HotDog_dom_sf"/>
</dbReference>
<evidence type="ECO:0000259" key="3">
    <source>
        <dbReference type="Pfam" id="PF22636"/>
    </source>
</evidence>
<dbReference type="SUPFAM" id="SSF54637">
    <property type="entry name" value="Thioesterase/thiol ester dehydrase-isomerase"/>
    <property type="match status" value="1"/>
</dbReference>
<dbReference type="Proteomes" id="UP000095256">
    <property type="component" value="Unassembled WGS sequence"/>
</dbReference>
<dbReference type="InterPro" id="IPR025540">
    <property type="entry name" value="FlK"/>
</dbReference>
<evidence type="ECO:0000313" key="5">
    <source>
        <dbReference type="Proteomes" id="UP000095256"/>
    </source>
</evidence>
<dbReference type="OrthoDB" id="6902891at2"/>
<proteinExistence type="predicted"/>
<dbReference type="RefSeq" id="WP_069698348.1">
    <property type="nucleotide sequence ID" value="NZ_JAGGMA010000024.1"/>
</dbReference>
<dbReference type="InterPro" id="IPR054485">
    <property type="entry name" value="FlK-like_dom"/>
</dbReference>
<comment type="caution">
    <text evidence="4">The sequence shown here is derived from an EMBL/GenBank/DDBJ whole genome shotgun (WGS) entry which is preliminary data.</text>
</comment>
<evidence type="ECO:0000256" key="2">
    <source>
        <dbReference type="PIRSR" id="PIRSR014972-2"/>
    </source>
</evidence>